<dbReference type="Gene3D" id="2.40.30.170">
    <property type="match status" value="1"/>
</dbReference>
<dbReference type="InterPro" id="IPR006143">
    <property type="entry name" value="RND_pump_MFP"/>
</dbReference>
<dbReference type="Gene3D" id="2.40.50.100">
    <property type="match status" value="1"/>
</dbReference>
<comment type="caution">
    <text evidence="3">The sequence shown here is derived from an EMBL/GenBank/DDBJ whole genome shotgun (WGS) entry which is preliminary data.</text>
</comment>
<gene>
    <name evidence="3" type="ORF">DDE20_14940</name>
</gene>
<dbReference type="Gene3D" id="1.10.287.470">
    <property type="entry name" value="Helix hairpin bin"/>
    <property type="match status" value="1"/>
</dbReference>
<evidence type="ECO:0000313" key="3">
    <source>
        <dbReference type="EMBL" id="PVH28049.1"/>
    </source>
</evidence>
<evidence type="ECO:0000256" key="2">
    <source>
        <dbReference type="SAM" id="SignalP"/>
    </source>
</evidence>
<keyword evidence="2" id="KW-0732">Signal</keyword>
<dbReference type="GO" id="GO:1990281">
    <property type="term" value="C:efflux pump complex"/>
    <property type="evidence" value="ECO:0007669"/>
    <property type="project" value="TreeGrafter"/>
</dbReference>
<dbReference type="OrthoDB" id="9813967at2"/>
<dbReference type="AlphaFoldDB" id="A0A2T8HRH1"/>
<protein>
    <submittedName>
        <fullName evidence="3">Efflux RND transporter periplasmic adaptor subunit</fullName>
    </submittedName>
</protein>
<dbReference type="PANTHER" id="PTHR30469">
    <property type="entry name" value="MULTIDRUG RESISTANCE PROTEIN MDTA"/>
    <property type="match status" value="1"/>
</dbReference>
<dbReference type="PANTHER" id="PTHR30469:SF20">
    <property type="entry name" value="EFFLUX RND TRANSPORTER PERIPLASMIC ADAPTOR SUBUNIT"/>
    <property type="match status" value="1"/>
</dbReference>
<accession>A0A2T8HRH1</accession>
<dbReference type="Gene3D" id="2.40.420.20">
    <property type="match status" value="1"/>
</dbReference>
<evidence type="ECO:0000256" key="1">
    <source>
        <dbReference type="ARBA" id="ARBA00009477"/>
    </source>
</evidence>
<sequence length="348" mass="36793">MTRILLASLTLAIAALVASPDAGLAQTPIVKIEAVGTRDGGLSRVFFGHVVARETVDLSFQVGGQIVEFPLEEGADVPTGGLVARLDLVPFQLSLEQAQINSDQAARTLERYRRLEGGAVSPTTVQDAQTQAELADVGLRNAERALEQATLIAPFDALVASRLVPNYSTIGAGTPVVRLHDMSDIRIEIEVPETMFRLAGLTPDVEIFAEFTGDPRRYPLEIREVNAETAAVGQTYTITLGMDPADELDVWPGSSARVTATMIEPNPTITVPASAVVIGNDGGTSVMVFTPTGALEGRVTATAVEIAASDRGEVEIISGLQIGQEIVTIGASQLRDGEDVRRFTGFGG</sequence>
<evidence type="ECO:0000313" key="4">
    <source>
        <dbReference type="Proteomes" id="UP000245911"/>
    </source>
</evidence>
<organism evidence="3 4">
    <name type="scientific">Pararhodobacter oceanensis</name>
    <dbReference type="NCBI Taxonomy" id="2172121"/>
    <lineage>
        <taxon>Bacteria</taxon>
        <taxon>Pseudomonadati</taxon>
        <taxon>Pseudomonadota</taxon>
        <taxon>Alphaproteobacteria</taxon>
        <taxon>Rhodobacterales</taxon>
        <taxon>Paracoccaceae</taxon>
        <taxon>Pararhodobacter</taxon>
    </lineage>
</organism>
<feature type="signal peptide" evidence="2">
    <location>
        <begin position="1"/>
        <end position="24"/>
    </location>
</feature>
<reference evidence="3 4" key="1">
    <citation type="submission" date="2018-04" db="EMBL/GenBank/DDBJ databases">
        <title>Pararhodobacter oceanense sp. nov., isolated from marine intertidal sediment.</title>
        <authorList>
            <person name="Wang X.-L."/>
            <person name="Du Z.-J."/>
        </authorList>
    </citation>
    <scope>NUCLEOTIDE SEQUENCE [LARGE SCALE GENOMIC DNA]</scope>
    <source>
        <strain evidence="3 4">AM505</strain>
    </source>
</reference>
<dbReference type="Proteomes" id="UP000245911">
    <property type="component" value="Unassembled WGS sequence"/>
</dbReference>
<keyword evidence="4" id="KW-1185">Reference proteome</keyword>
<dbReference type="RefSeq" id="WP_116559317.1">
    <property type="nucleotide sequence ID" value="NZ_QDKM01000007.1"/>
</dbReference>
<comment type="similarity">
    <text evidence="1">Belongs to the membrane fusion protein (MFP) (TC 8.A.1) family.</text>
</comment>
<feature type="chain" id="PRO_5015570531" evidence="2">
    <location>
        <begin position="25"/>
        <end position="348"/>
    </location>
</feature>
<dbReference type="SUPFAM" id="SSF111369">
    <property type="entry name" value="HlyD-like secretion proteins"/>
    <property type="match status" value="1"/>
</dbReference>
<dbReference type="EMBL" id="QDKM01000007">
    <property type="protein sequence ID" value="PVH28049.1"/>
    <property type="molecule type" value="Genomic_DNA"/>
</dbReference>
<name>A0A2T8HRH1_9RHOB</name>
<dbReference type="GO" id="GO:0015562">
    <property type="term" value="F:efflux transmembrane transporter activity"/>
    <property type="evidence" value="ECO:0007669"/>
    <property type="project" value="TreeGrafter"/>
</dbReference>
<dbReference type="NCBIfam" id="TIGR01730">
    <property type="entry name" value="RND_mfp"/>
    <property type="match status" value="1"/>
</dbReference>
<proteinExistence type="inferred from homology"/>